<reference evidence="1" key="2">
    <citation type="journal article" date="2015" name="Fish Shellfish Immunol.">
        <title>Early steps in the European eel (Anguilla anguilla)-Vibrio vulnificus interaction in the gills: Role of the RtxA13 toxin.</title>
        <authorList>
            <person name="Callol A."/>
            <person name="Pajuelo D."/>
            <person name="Ebbesson L."/>
            <person name="Teles M."/>
            <person name="MacKenzie S."/>
            <person name="Amaro C."/>
        </authorList>
    </citation>
    <scope>NUCLEOTIDE SEQUENCE</scope>
</reference>
<protein>
    <submittedName>
        <fullName evidence="1">Uncharacterized protein</fullName>
    </submittedName>
</protein>
<proteinExistence type="predicted"/>
<accession>A0A0E9RC88</accession>
<name>A0A0E9RC88_ANGAN</name>
<sequence length="8" mass="1080">MVTMRKEW</sequence>
<reference evidence="1" key="1">
    <citation type="submission" date="2014-11" db="EMBL/GenBank/DDBJ databases">
        <authorList>
            <person name="Amaro Gonzalez C."/>
        </authorList>
    </citation>
    <scope>NUCLEOTIDE SEQUENCE</scope>
</reference>
<organism evidence="1">
    <name type="scientific">Anguilla anguilla</name>
    <name type="common">European freshwater eel</name>
    <name type="synonym">Muraena anguilla</name>
    <dbReference type="NCBI Taxonomy" id="7936"/>
    <lineage>
        <taxon>Eukaryota</taxon>
        <taxon>Metazoa</taxon>
        <taxon>Chordata</taxon>
        <taxon>Craniata</taxon>
        <taxon>Vertebrata</taxon>
        <taxon>Euteleostomi</taxon>
        <taxon>Actinopterygii</taxon>
        <taxon>Neopterygii</taxon>
        <taxon>Teleostei</taxon>
        <taxon>Anguilliformes</taxon>
        <taxon>Anguillidae</taxon>
        <taxon>Anguilla</taxon>
    </lineage>
</organism>
<evidence type="ECO:0000313" key="1">
    <source>
        <dbReference type="EMBL" id="JAH26110.1"/>
    </source>
</evidence>
<dbReference type="EMBL" id="GBXM01082467">
    <property type="protein sequence ID" value="JAH26110.1"/>
    <property type="molecule type" value="Transcribed_RNA"/>
</dbReference>